<dbReference type="OMA" id="QAQVVCF"/>
<dbReference type="InterPro" id="IPR019181">
    <property type="entry name" value="LSM12_ABD"/>
</dbReference>
<dbReference type="STRING" id="69332.A0A388JXH7"/>
<evidence type="ECO:0000313" key="2">
    <source>
        <dbReference type="EMBL" id="GBG62477.1"/>
    </source>
</evidence>
<accession>A0A388JXH7</accession>
<dbReference type="Pfam" id="PF21166">
    <property type="entry name" value="LSM12_LSM"/>
    <property type="match status" value="1"/>
</dbReference>
<proteinExistence type="predicted"/>
<dbReference type="InterPro" id="IPR039683">
    <property type="entry name" value="Lsm12-like"/>
</dbReference>
<dbReference type="PROSITE" id="PS52001">
    <property type="entry name" value="AD"/>
    <property type="match status" value="1"/>
</dbReference>
<evidence type="ECO:0000313" key="3">
    <source>
        <dbReference type="Proteomes" id="UP000265515"/>
    </source>
</evidence>
<comment type="caution">
    <text evidence="2">The sequence shown here is derived from an EMBL/GenBank/DDBJ whole genome shotgun (WGS) entry which is preliminary data.</text>
</comment>
<keyword evidence="3" id="KW-1185">Reference proteome</keyword>
<dbReference type="Proteomes" id="UP000265515">
    <property type="component" value="Unassembled WGS sequence"/>
</dbReference>
<evidence type="ECO:0000259" key="1">
    <source>
        <dbReference type="PROSITE" id="PS52001"/>
    </source>
</evidence>
<gene>
    <name evidence="2" type="ORF">CBR_g30798</name>
</gene>
<dbReference type="InterPro" id="IPR048478">
    <property type="entry name" value="LSM12_LSM"/>
</dbReference>
<dbReference type="InterPro" id="IPR047574">
    <property type="entry name" value="AD"/>
</dbReference>
<dbReference type="SMART" id="SM00995">
    <property type="entry name" value="AD"/>
    <property type="match status" value="1"/>
</dbReference>
<organism evidence="2 3">
    <name type="scientific">Chara braunii</name>
    <name type="common">Braun's stonewort</name>
    <dbReference type="NCBI Taxonomy" id="69332"/>
    <lineage>
        <taxon>Eukaryota</taxon>
        <taxon>Viridiplantae</taxon>
        <taxon>Streptophyta</taxon>
        <taxon>Charophyceae</taxon>
        <taxon>Charales</taxon>
        <taxon>Characeae</taxon>
        <taxon>Chara</taxon>
    </lineage>
</organism>
<dbReference type="Gramene" id="GBG62477">
    <property type="protein sequence ID" value="GBG62477"/>
    <property type="gene ID" value="CBR_g30798"/>
</dbReference>
<reference evidence="2 3" key="1">
    <citation type="journal article" date="2018" name="Cell">
        <title>The Chara Genome: Secondary Complexity and Implications for Plant Terrestrialization.</title>
        <authorList>
            <person name="Nishiyama T."/>
            <person name="Sakayama H."/>
            <person name="Vries J.D."/>
            <person name="Buschmann H."/>
            <person name="Saint-Marcoux D."/>
            <person name="Ullrich K.K."/>
            <person name="Haas F.B."/>
            <person name="Vanderstraeten L."/>
            <person name="Becker D."/>
            <person name="Lang D."/>
            <person name="Vosolsobe S."/>
            <person name="Rombauts S."/>
            <person name="Wilhelmsson P.K.I."/>
            <person name="Janitza P."/>
            <person name="Kern R."/>
            <person name="Heyl A."/>
            <person name="Rumpler F."/>
            <person name="Villalobos L.I.A.C."/>
            <person name="Clay J.M."/>
            <person name="Skokan R."/>
            <person name="Toyoda A."/>
            <person name="Suzuki Y."/>
            <person name="Kagoshima H."/>
            <person name="Schijlen E."/>
            <person name="Tajeshwar N."/>
            <person name="Catarino B."/>
            <person name="Hetherington A.J."/>
            <person name="Saltykova A."/>
            <person name="Bonnot C."/>
            <person name="Breuninger H."/>
            <person name="Symeonidi A."/>
            <person name="Radhakrishnan G.V."/>
            <person name="Van Nieuwerburgh F."/>
            <person name="Deforce D."/>
            <person name="Chang C."/>
            <person name="Karol K.G."/>
            <person name="Hedrich R."/>
            <person name="Ulvskov P."/>
            <person name="Glockner G."/>
            <person name="Delwiche C.F."/>
            <person name="Petrasek J."/>
            <person name="Van de Peer Y."/>
            <person name="Friml J."/>
            <person name="Beilby M."/>
            <person name="Dolan L."/>
            <person name="Kohara Y."/>
            <person name="Sugano S."/>
            <person name="Fujiyama A."/>
            <person name="Delaux P.-M."/>
            <person name="Quint M."/>
            <person name="TheiBen G."/>
            <person name="Hagemann M."/>
            <person name="Harholt J."/>
            <person name="Dunand C."/>
            <person name="Zachgo S."/>
            <person name="Langdale J."/>
            <person name="Maumus F."/>
            <person name="Straeten D.V.D."/>
            <person name="Gould S.B."/>
            <person name="Rensing S.A."/>
        </authorList>
    </citation>
    <scope>NUCLEOTIDE SEQUENCE [LARGE SCALE GENOMIC DNA]</scope>
    <source>
        <strain evidence="2 3">S276</strain>
    </source>
</reference>
<dbReference type="AlphaFoldDB" id="A0A388JXH7"/>
<dbReference type="EMBL" id="BFEA01000029">
    <property type="protein sequence ID" value="GBG62477.1"/>
    <property type="molecule type" value="Genomic_DNA"/>
</dbReference>
<feature type="domain" description="AD" evidence="1">
    <location>
        <begin position="84"/>
        <end position="177"/>
    </location>
</feature>
<dbReference type="PANTHER" id="PTHR13542">
    <property type="entry name" value="LSM12 HOMOLOG"/>
    <property type="match status" value="1"/>
</dbReference>
<protein>
    <recommendedName>
        <fullName evidence="1">AD domain-containing protein</fullName>
    </recommendedName>
</protein>
<name>A0A388JXH7_CHABU</name>
<dbReference type="OrthoDB" id="1057137at2759"/>
<sequence>MEPAGFGSSGGGDFVVGCRLSVKTTLGEEFEGEVLTFDRITNCVVLQESMGPGSGRNLRFLKANFIKEFSLLGQSEEQTDFRNTYIDADVCRQREDAAIRQAEADAERIGIAVSEEGQYIFDALSKTLPVRWDKTAIVVMDDVRITDPYRRENCSGGPLATLERVQKVLDFERQRLQSRVS</sequence>
<dbReference type="Pfam" id="PF09793">
    <property type="entry name" value="AD"/>
    <property type="match status" value="1"/>
</dbReference>